<dbReference type="SUPFAM" id="SSF64518">
    <property type="entry name" value="Phase 1 flagellin"/>
    <property type="match status" value="1"/>
</dbReference>
<reference evidence="2 3" key="1">
    <citation type="submission" date="2019-11" db="EMBL/GenBank/DDBJ databases">
        <title>Bacillus idriensis genome.</title>
        <authorList>
            <person name="Konopka E.N."/>
            <person name="Newman J.D."/>
        </authorList>
    </citation>
    <scope>NUCLEOTIDE SEQUENCE [LARGE SCALE GENOMIC DNA]</scope>
    <source>
        <strain evidence="2 3">DSM 19097</strain>
    </source>
</reference>
<organism evidence="2 3">
    <name type="scientific">Metabacillus idriensis</name>
    <dbReference type="NCBI Taxonomy" id="324768"/>
    <lineage>
        <taxon>Bacteria</taxon>
        <taxon>Bacillati</taxon>
        <taxon>Bacillota</taxon>
        <taxon>Bacilli</taxon>
        <taxon>Bacillales</taxon>
        <taxon>Bacillaceae</taxon>
        <taxon>Metabacillus</taxon>
    </lineage>
</organism>
<gene>
    <name evidence="2" type="ORF">GJU41_10145</name>
</gene>
<dbReference type="Gene3D" id="6.10.280.190">
    <property type="match status" value="1"/>
</dbReference>
<evidence type="ECO:0000313" key="2">
    <source>
        <dbReference type="EMBL" id="MRX54334.1"/>
    </source>
</evidence>
<dbReference type="AlphaFoldDB" id="A0A6I2MAF1"/>
<protein>
    <submittedName>
        <fullName evidence="2">Flagellin</fullName>
    </submittedName>
</protein>
<dbReference type="Proteomes" id="UP000441585">
    <property type="component" value="Unassembled WGS sequence"/>
</dbReference>
<comment type="caution">
    <text evidence="2">The sequence shown here is derived from an EMBL/GenBank/DDBJ whole genome shotgun (WGS) entry which is preliminary data.</text>
</comment>
<dbReference type="EMBL" id="WKKF01000002">
    <property type="protein sequence ID" value="MRX54334.1"/>
    <property type="molecule type" value="Genomic_DNA"/>
</dbReference>
<dbReference type="InterPro" id="IPR046358">
    <property type="entry name" value="Flagellin_C"/>
</dbReference>
<feature type="domain" description="Flagellin C-terminal" evidence="1">
    <location>
        <begin position="8"/>
        <end position="43"/>
    </location>
</feature>
<accession>A0A6I2MAF1</accession>
<dbReference type="Pfam" id="PF00700">
    <property type="entry name" value="Flagellin_C"/>
    <property type="match status" value="1"/>
</dbReference>
<keyword evidence="2" id="KW-0966">Cell projection</keyword>
<sequence length="44" mass="4885">MKVNVRAMAKEMMNQTKNSILSQAAQAMLAQANQQPQGVLQLLR</sequence>
<evidence type="ECO:0000313" key="3">
    <source>
        <dbReference type="Proteomes" id="UP000441585"/>
    </source>
</evidence>
<proteinExistence type="predicted"/>
<keyword evidence="3" id="KW-1185">Reference proteome</keyword>
<name>A0A6I2MAF1_9BACI</name>
<keyword evidence="2" id="KW-0282">Flagellum</keyword>
<evidence type="ECO:0000259" key="1">
    <source>
        <dbReference type="Pfam" id="PF00700"/>
    </source>
</evidence>
<keyword evidence="2" id="KW-0969">Cilium</keyword>